<feature type="compositionally biased region" description="Polar residues" evidence="2">
    <location>
        <begin position="497"/>
        <end position="517"/>
    </location>
</feature>
<feature type="region of interest" description="Disordered" evidence="2">
    <location>
        <begin position="431"/>
        <end position="483"/>
    </location>
</feature>
<dbReference type="GO" id="GO:0008270">
    <property type="term" value="F:zinc ion binding"/>
    <property type="evidence" value="ECO:0007669"/>
    <property type="project" value="UniProtKB-KW"/>
</dbReference>
<evidence type="ECO:0000313" key="4">
    <source>
        <dbReference type="EMBL" id="GMG21046.1"/>
    </source>
</evidence>
<dbReference type="Pfam" id="PF00098">
    <property type="entry name" value="zf-CCHC"/>
    <property type="match status" value="4"/>
</dbReference>
<dbReference type="Gene3D" id="4.10.60.10">
    <property type="entry name" value="Zinc finger, CCHC-type"/>
    <property type="match status" value="4"/>
</dbReference>
<name>A0A9W7DE27_AMBMO</name>
<keyword evidence="1" id="KW-0863">Zinc-finger</keyword>
<dbReference type="GO" id="GO:0005730">
    <property type="term" value="C:nucleolus"/>
    <property type="evidence" value="ECO:0007669"/>
    <property type="project" value="TreeGrafter"/>
</dbReference>
<feature type="region of interest" description="Disordered" evidence="2">
    <location>
        <begin position="133"/>
        <end position="152"/>
    </location>
</feature>
<evidence type="ECO:0000256" key="1">
    <source>
        <dbReference type="PROSITE-ProRule" id="PRU00047"/>
    </source>
</evidence>
<feature type="domain" description="CCHC-type" evidence="3">
    <location>
        <begin position="360"/>
        <end position="375"/>
    </location>
</feature>
<dbReference type="SMART" id="SM00343">
    <property type="entry name" value="ZnF_C2HC"/>
    <property type="match status" value="9"/>
</dbReference>
<feature type="compositionally biased region" description="Polar residues" evidence="2">
    <location>
        <begin position="55"/>
        <end position="68"/>
    </location>
</feature>
<organism evidence="4 5">
    <name type="scientific">Ambrosiozyma monospora</name>
    <name type="common">Yeast</name>
    <name type="synonym">Endomycopsis monosporus</name>
    <dbReference type="NCBI Taxonomy" id="43982"/>
    <lineage>
        <taxon>Eukaryota</taxon>
        <taxon>Fungi</taxon>
        <taxon>Dikarya</taxon>
        <taxon>Ascomycota</taxon>
        <taxon>Saccharomycotina</taxon>
        <taxon>Pichiomycetes</taxon>
        <taxon>Pichiales</taxon>
        <taxon>Pichiaceae</taxon>
        <taxon>Ambrosiozyma</taxon>
    </lineage>
</organism>
<dbReference type="InterPro" id="IPR001878">
    <property type="entry name" value="Znf_CCHC"/>
</dbReference>
<dbReference type="Proteomes" id="UP001165063">
    <property type="component" value="Unassembled WGS sequence"/>
</dbReference>
<protein>
    <submittedName>
        <fullName evidence="4">Unnamed protein product</fullName>
    </submittedName>
</protein>
<dbReference type="OrthoDB" id="3863715at2759"/>
<dbReference type="PANTHER" id="PTHR46242">
    <property type="entry name" value="ZINC FINGER CCHC DOMAIN-CONTAINING PROTEIN 9 ZCCHC9"/>
    <property type="match status" value="1"/>
</dbReference>
<feature type="domain" description="CCHC-type" evidence="3">
    <location>
        <begin position="387"/>
        <end position="402"/>
    </location>
</feature>
<keyword evidence="5" id="KW-1185">Reference proteome</keyword>
<evidence type="ECO:0000259" key="3">
    <source>
        <dbReference type="PROSITE" id="PS50158"/>
    </source>
</evidence>
<dbReference type="PROSITE" id="PS50158">
    <property type="entry name" value="ZF_CCHC"/>
    <property type="match status" value="4"/>
</dbReference>
<dbReference type="InterPro" id="IPR042246">
    <property type="entry name" value="ZCCHC9"/>
</dbReference>
<dbReference type="PANTHER" id="PTHR46242:SF1">
    <property type="entry name" value="ZINC FINGER CCHC DOMAIN-CONTAINING PROTEIN 9"/>
    <property type="match status" value="1"/>
</dbReference>
<dbReference type="InterPro" id="IPR036875">
    <property type="entry name" value="Znf_CCHC_sf"/>
</dbReference>
<gene>
    <name evidence="4" type="ORF">Amon01_000168500</name>
</gene>
<dbReference type="GO" id="GO:0003676">
    <property type="term" value="F:nucleic acid binding"/>
    <property type="evidence" value="ECO:0007669"/>
    <property type="project" value="InterPro"/>
</dbReference>
<feature type="region of interest" description="Disordered" evidence="2">
    <location>
        <begin position="1"/>
        <end position="34"/>
    </location>
</feature>
<feature type="region of interest" description="Disordered" evidence="2">
    <location>
        <begin position="47"/>
        <end position="119"/>
    </location>
</feature>
<feature type="region of interest" description="Disordered" evidence="2">
    <location>
        <begin position="497"/>
        <end position="566"/>
    </location>
</feature>
<evidence type="ECO:0000313" key="5">
    <source>
        <dbReference type="Proteomes" id="UP001165063"/>
    </source>
</evidence>
<feature type="compositionally biased region" description="Polar residues" evidence="2">
    <location>
        <begin position="552"/>
        <end position="563"/>
    </location>
</feature>
<dbReference type="AlphaFoldDB" id="A0A9W7DE27"/>
<feature type="domain" description="CCHC-type" evidence="3">
    <location>
        <begin position="159"/>
        <end position="175"/>
    </location>
</feature>
<dbReference type="EMBL" id="BSXU01000539">
    <property type="protein sequence ID" value="GMG21046.1"/>
    <property type="molecule type" value="Genomic_DNA"/>
</dbReference>
<reference evidence="4" key="1">
    <citation type="submission" date="2023-04" db="EMBL/GenBank/DDBJ databases">
        <title>Ambrosiozyma monospora NBRC 1965.</title>
        <authorList>
            <person name="Ichikawa N."/>
            <person name="Sato H."/>
            <person name="Tonouchi N."/>
        </authorList>
    </citation>
    <scope>NUCLEOTIDE SEQUENCE</scope>
    <source>
        <strain evidence="4">NBRC 1965</strain>
    </source>
</reference>
<feature type="compositionally biased region" description="Basic and acidic residues" evidence="2">
    <location>
        <begin position="444"/>
        <end position="457"/>
    </location>
</feature>
<feature type="domain" description="CCHC-type" evidence="3">
    <location>
        <begin position="266"/>
        <end position="282"/>
    </location>
</feature>
<proteinExistence type="predicted"/>
<comment type="caution">
    <text evidence="4">The sequence shown here is derived from an EMBL/GenBank/DDBJ whole genome shotgun (WGS) entry which is preliminary data.</text>
</comment>
<feature type="compositionally biased region" description="Low complexity" evidence="2">
    <location>
        <begin position="458"/>
        <end position="473"/>
    </location>
</feature>
<feature type="compositionally biased region" description="Low complexity" evidence="2">
    <location>
        <begin position="69"/>
        <end position="103"/>
    </location>
</feature>
<keyword evidence="1" id="KW-0862">Zinc</keyword>
<sequence>MSQQGYPYPNFTPPSNVAQPNGGGATGNGTTTSQASFALQQLQLLQQQLQQSQQGNQTSNYYSDQRQGPNSYPNQYQQPPQQSYNNYNQYPSFNPQQQQNGYQPYPPFPVQQQPQQSNSMYPVKVADSQTTRVPYKTMGNNNNINRNNGGKFKPNKRPRKCYNCKGYGHVSAECPAKRIESELNYRRINHRPDYASGFGGNGVIGGNGNSSGSGLRCFICNSDLHKVMDCPERKNKDEPFDPNACYVCGSREHRAAKCPDRKNEERCFICNSLGHKVANCPQRHPNNDGQGYDGKKGGCFVCNSHFHKAADCPYKRSEAANSDDENGSDYGFACYVCNSKNHKAAQCPQRKKENETEVVCYLCKKSGHRARDCTEKKDKTEEGIPCCWNCNSTEHKARDCPKLCRVCQSTEHETAKCPTIKNGYYNLVKLTERPKKPTQTEPLEPTKKESISSDEHLSGLSLTTSPLTSGSSGAKPITPSPSVTAQLVASTSNIPEIPGLSTSIPGLSSSAPESSDVTHAHPINDPIDSLTNDSPKALSSKEDHENEVSVDTMANSGVSLTNKSSKKSVRFAAVGDEQLSNFKQFY</sequence>
<keyword evidence="1" id="KW-0479">Metal-binding</keyword>
<dbReference type="SUPFAM" id="SSF57756">
    <property type="entry name" value="Retrovirus zinc finger-like domains"/>
    <property type="match status" value="4"/>
</dbReference>
<evidence type="ECO:0000256" key="2">
    <source>
        <dbReference type="SAM" id="MobiDB-lite"/>
    </source>
</evidence>
<feature type="compositionally biased region" description="Low complexity" evidence="2">
    <location>
        <begin position="139"/>
        <end position="150"/>
    </location>
</feature>
<accession>A0A9W7DE27</accession>